<proteinExistence type="predicted"/>
<organism evidence="2 3">
    <name type="scientific">Kribbella speibonae</name>
    <dbReference type="NCBI Taxonomy" id="1572660"/>
    <lineage>
        <taxon>Bacteria</taxon>
        <taxon>Bacillati</taxon>
        <taxon>Actinomycetota</taxon>
        <taxon>Actinomycetes</taxon>
        <taxon>Propionibacteriales</taxon>
        <taxon>Kribbellaceae</taxon>
        <taxon>Kribbella</taxon>
    </lineage>
</organism>
<name>A0ABY1ZXN4_9ACTN</name>
<dbReference type="Proteomes" id="UP000292385">
    <property type="component" value="Unassembled WGS sequence"/>
</dbReference>
<feature type="chain" id="PRO_5047153638" description="DUF3558 domain-containing protein" evidence="1">
    <location>
        <begin position="27"/>
        <end position="119"/>
    </location>
</feature>
<reference evidence="2 3" key="1">
    <citation type="submission" date="2019-02" db="EMBL/GenBank/DDBJ databases">
        <title>Kribbella capetownensis sp. nov. and Kribbella speibonae sp. nov., isolated from soil.</title>
        <authorList>
            <person name="Curtis S.M."/>
            <person name="Norton I."/>
            <person name="Everest G.J."/>
            <person name="Meyers P.R."/>
        </authorList>
    </citation>
    <scope>NUCLEOTIDE SEQUENCE [LARGE SCALE GENOMIC DNA]</scope>
    <source>
        <strain evidence="2 3">SK5</strain>
    </source>
</reference>
<gene>
    <name evidence="2" type="ORF">E0H58_32175</name>
</gene>
<evidence type="ECO:0000313" key="2">
    <source>
        <dbReference type="EMBL" id="TCC19553.1"/>
    </source>
</evidence>
<keyword evidence="1" id="KW-0732">Signal</keyword>
<feature type="signal peptide" evidence="1">
    <location>
        <begin position="1"/>
        <end position="26"/>
    </location>
</feature>
<evidence type="ECO:0008006" key="4">
    <source>
        <dbReference type="Google" id="ProtNLM"/>
    </source>
</evidence>
<protein>
    <recommendedName>
        <fullName evidence="4">DUF3558 domain-containing protein</fullName>
    </recommendedName>
</protein>
<evidence type="ECO:0000313" key="3">
    <source>
        <dbReference type="Proteomes" id="UP000292385"/>
    </source>
</evidence>
<dbReference type="RefSeq" id="WP_131466667.1">
    <property type="nucleotide sequence ID" value="NZ_SJJY01000008.1"/>
</dbReference>
<keyword evidence="3" id="KW-1185">Reference proteome</keyword>
<comment type="caution">
    <text evidence="2">The sequence shown here is derived from an EMBL/GenBank/DDBJ whole genome shotgun (WGS) entry which is preliminary data.</text>
</comment>
<dbReference type="EMBL" id="SJJY01000008">
    <property type="protein sequence ID" value="TCC19553.1"/>
    <property type="molecule type" value="Genomic_DNA"/>
</dbReference>
<evidence type="ECO:0000256" key="1">
    <source>
        <dbReference type="SAM" id="SignalP"/>
    </source>
</evidence>
<accession>A0ABY1ZXN4</accession>
<dbReference type="PROSITE" id="PS51257">
    <property type="entry name" value="PROKAR_LIPOPROTEIN"/>
    <property type="match status" value="1"/>
</dbReference>
<sequence>MILKARWLPAAGCLVLVLAGCTTQTADPTRRPFPGRPWRHRGLHRPADAVSRRGCHGVRARYYVRTLPVGDEICTERLLQYRTDQYVVSIRLDAFDNPEATFLAFAQQTRDRLAAQLKG</sequence>